<reference evidence="2 3" key="1">
    <citation type="submission" date="2017-06" db="EMBL/GenBank/DDBJ databases">
        <authorList>
            <person name="Kim H.J."/>
            <person name="Triplett B.A."/>
        </authorList>
    </citation>
    <scope>NUCLEOTIDE SEQUENCE [LARGE SCALE GENOMIC DNA]</scope>
    <source>
        <strain evidence="2 3">DSM 13116</strain>
    </source>
</reference>
<dbReference type="AlphaFoldDB" id="A0A238YTV4"/>
<sequence>MSTQHGLRPVSRLVAWFYVACVALLALTGTMQMPIASRYRIVAVPGLGWLGDFWLTHKLHYLGAALLLFLTAYVVTRWALEWRRTHALTALGWTRAAVLGLLIVTGAVRVLKNLHGVNFSPQPVMLVDWTHLGLAFLLGCLALWRKLSGGTYWTQAGARVRQESRRGAPVS</sequence>
<keyword evidence="1" id="KW-0472">Membrane</keyword>
<evidence type="ECO:0008006" key="4">
    <source>
        <dbReference type="Google" id="ProtNLM"/>
    </source>
</evidence>
<protein>
    <recommendedName>
        <fullName evidence="4">FeS-binding protein</fullName>
    </recommendedName>
</protein>
<feature type="transmembrane region" description="Helical" evidence="1">
    <location>
        <begin position="59"/>
        <end position="80"/>
    </location>
</feature>
<proteinExistence type="predicted"/>
<dbReference type="Proteomes" id="UP000198324">
    <property type="component" value="Unassembled WGS sequence"/>
</dbReference>
<feature type="transmembrane region" description="Helical" evidence="1">
    <location>
        <begin position="123"/>
        <end position="144"/>
    </location>
</feature>
<evidence type="ECO:0000313" key="2">
    <source>
        <dbReference type="EMBL" id="SNR74500.1"/>
    </source>
</evidence>
<dbReference type="RefSeq" id="WP_179216886.1">
    <property type="nucleotide sequence ID" value="NZ_FZOC01000002.1"/>
</dbReference>
<evidence type="ECO:0000256" key="1">
    <source>
        <dbReference type="SAM" id="Phobius"/>
    </source>
</evidence>
<evidence type="ECO:0000313" key="3">
    <source>
        <dbReference type="Proteomes" id="UP000198324"/>
    </source>
</evidence>
<organism evidence="2 3">
    <name type="scientific">Humidesulfovibrio mexicanus</name>
    <dbReference type="NCBI Taxonomy" id="147047"/>
    <lineage>
        <taxon>Bacteria</taxon>
        <taxon>Pseudomonadati</taxon>
        <taxon>Thermodesulfobacteriota</taxon>
        <taxon>Desulfovibrionia</taxon>
        <taxon>Desulfovibrionales</taxon>
        <taxon>Desulfovibrionaceae</taxon>
        <taxon>Humidesulfovibrio</taxon>
    </lineage>
</organism>
<name>A0A238YTV4_9BACT</name>
<gene>
    <name evidence="2" type="ORF">SAMN04488503_0991</name>
</gene>
<keyword evidence="1" id="KW-0812">Transmembrane</keyword>
<dbReference type="EMBL" id="FZOC01000002">
    <property type="protein sequence ID" value="SNR74500.1"/>
    <property type="molecule type" value="Genomic_DNA"/>
</dbReference>
<keyword evidence="3" id="KW-1185">Reference proteome</keyword>
<feature type="transmembrane region" description="Helical" evidence="1">
    <location>
        <begin position="92"/>
        <end position="111"/>
    </location>
</feature>
<keyword evidence="1" id="KW-1133">Transmembrane helix</keyword>
<accession>A0A238YTV4</accession>